<name>A0A0N0C4E6_9BACL</name>
<dbReference type="InterPro" id="IPR022476">
    <property type="entry name" value="Spore_YabP/YqfC"/>
</dbReference>
<dbReference type="InterPro" id="IPR038705">
    <property type="entry name" value="YabP_sf"/>
</dbReference>
<keyword evidence="2" id="KW-1185">Reference proteome</keyword>
<comment type="caution">
    <text evidence="1">The sequence shown here is derived from an EMBL/GenBank/DDBJ whole genome shotgun (WGS) entry which is preliminary data.</text>
</comment>
<evidence type="ECO:0000313" key="2">
    <source>
        <dbReference type="Proteomes" id="UP000037688"/>
    </source>
</evidence>
<evidence type="ECO:0000313" key="1">
    <source>
        <dbReference type="EMBL" id="KOY15674.1"/>
    </source>
</evidence>
<accession>A0A0N0C4E6</accession>
<dbReference type="AlphaFoldDB" id="A0A0N0C4E6"/>
<protein>
    <submittedName>
        <fullName evidence="1">Sporulation protein YqfC</fullName>
    </submittedName>
</protein>
<dbReference type="EMBL" id="LITU01000059">
    <property type="protein sequence ID" value="KOY15674.1"/>
    <property type="molecule type" value="Genomic_DNA"/>
</dbReference>
<dbReference type="Pfam" id="PF07873">
    <property type="entry name" value="YabP"/>
    <property type="match status" value="1"/>
</dbReference>
<gene>
    <name evidence="1" type="ORF">AMS66_13360</name>
</gene>
<dbReference type="PATRIC" id="fig|1705561.3.peg.2584"/>
<dbReference type="Proteomes" id="UP000037688">
    <property type="component" value="Unassembled WGS sequence"/>
</dbReference>
<proteinExistence type="predicted"/>
<dbReference type="NCBIfam" id="TIGR02856">
    <property type="entry name" value="spore_yqfC"/>
    <property type="match status" value="1"/>
</dbReference>
<dbReference type="OrthoDB" id="2989236at2"/>
<dbReference type="GeneID" id="97134072"/>
<dbReference type="InterPro" id="IPR022477">
    <property type="entry name" value="Spore_YqfC"/>
</dbReference>
<sequence>MTRISRKLRRWTSEVLDLPQDVLYDMPRLTLIGTKQLYIENHRGVIHFTPDRIVLALSQGQLEIKGTELMIRNILPDEVAVEGTILDIHMNGAEGNG</sequence>
<reference evidence="1 2" key="1">
    <citation type="submission" date="2015-08" db="EMBL/GenBank/DDBJ databases">
        <title>Draft genome sequence of cellulolytic and xylanolytic Paenibacillus sp. A59, isolated from a decaying forest soil from Patagonia, Argentina.</title>
        <authorList>
            <person name="Ghio S."/>
            <person name="Caceres A.M."/>
            <person name="Talia P."/>
            <person name="Grasso D."/>
            <person name="Campos E."/>
        </authorList>
    </citation>
    <scope>NUCLEOTIDE SEQUENCE [LARGE SCALE GENOMIC DNA]</scope>
    <source>
        <strain evidence="1 2">A59</strain>
    </source>
</reference>
<dbReference type="Gene3D" id="2.60.40.2000">
    <property type="match status" value="1"/>
</dbReference>
<organism evidence="1 2">
    <name type="scientific">Paenibacillus xylanivorans</name>
    <dbReference type="NCBI Taxonomy" id="1705561"/>
    <lineage>
        <taxon>Bacteria</taxon>
        <taxon>Bacillati</taxon>
        <taxon>Bacillota</taxon>
        <taxon>Bacilli</taxon>
        <taxon>Bacillales</taxon>
        <taxon>Paenibacillaceae</taxon>
        <taxon>Paenibacillus</taxon>
    </lineage>
</organism>
<dbReference type="RefSeq" id="WP_024628472.1">
    <property type="nucleotide sequence ID" value="NZ_LITU01000059.1"/>
</dbReference>